<organism evidence="2 3">
    <name type="scientific">Pichia kudriavzevii</name>
    <name type="common">Yeast</name>
    <name type="synonym">Issatchenkia orientalis</name>
    <dbReference type="NCBI Taxonomy" id="4909"/>
    <lineage>
        <taxon>Eukaryota</taxon>
        <taxon>Fungi</taxon>
        <taxon>Dikarya</taxon>
        <taxon>Ascomycota</taxon>
        <taxon>Saccharomycotina</taxon>
        <taxon>Pichiomycetes</taxon>
        <taxon>Pichiales</taxon>
        <taxon>Pichiaceae</taxon>
        <taxon>Pichia</taxon>
    </lineage>
</organism>
<sequence>TKLKPNQMPIRRILNFLREQSEAFPKRFGNNDKTQTSAPTKGGTETATGVEKNVDAPKVTEQQPMAEPSA</sequence>
<protein>
    <submittedName>
        <fullName evidence="2">Uncharacterized protein</fullName>
    </submittedName>
</protein>
<comment type="caution">
    <text evidence="2">The sequence shown here is derived from an EMBL/GenBank/DDBJ whole genome shotgun (WGS) entry which is preliminary data.</text>
</comment>
<evidence type="ECO:0000256" key="1">
    <source>
        <dbReference type="SAM" id="MobiDB-lite"/>
    </source>
</evidence>
<evidence type="ECO:0000313" key="3">
    <source>
        <dbReference type="Proteomes" id="UP000029867"/>
    </source>
</evidence>
<dbReference type="HOGENOM" id="CLU_203566_0_0_1"/>
<feature type="compositionally biased region" description="Polar residues" evidence="1">
    <location>
        <begin position="31"/>
        <end position="47"/>
    </location>
</feature>
<dbReference type="AlphaFoldDB" id="A0A099NS70"/>
<feature type="non-terminal residue" evidence="2">
    <location>
        <position position="1"/>
    </location>
</feature>
<name>A0A099NS70_PICKU</name>
<feature type="region of interest" description="Disordered" evidence="1">
    <location>
        <begin position="21"/>
        <end position="70"/>
    </location>
</feature>
<accession>A0A099NS70</accession>
<reference evidence="3" key="1">
    <citation type="journal article" date="2014" name="Microb. Cell Fact.">
        <title>Exploiting Issatchenkia orientalis SD108 for succinic acid production.</title>
        <authorList>
            <person name="Xiao H."/>
            <person name="Shao Z."/>
            <person name="Jiang Y."/>
            <person name="Dole S."/>
            <person name="Zhao H."/>
        </authorList>
    </citation>
    <scope>NUCLEOTIDE SEQUENCE [LARGE SCALE GENOMIC DNA]</scope>
    <source>
        <strain evidence="3">SD108</strain>
    </source>
</reference>
<gene>
    <name evidence="2" type="ORF">JL09_g6100</name>
</gene>
<dbReference type="EMBL" id="JQFK01001321">
    <property type="protein sequence ID" value="KGK34751.1"/>
    <property type="molecule type" value="Genomic_DNA"/>
</dbReference>
<evidence type="ECO:0000313" key="2">
    <source>
        <dbReference type="EMBL" id="KGK34751.1"/>
    </source>
</evidence>
<dbReference type="Proteomes" id="UP000029867">
    <property type="component" value="Unassembled WGS sequence"/>
</dbReference>
<proteinExistence type="predicted"/>